<proteinExistence type="predicted"/>
<evidence type="ECO:0000313" key="3">
    <source>
        <dbReference type="Proteomes" id="UP000011592"/>
    </source>
</evidence>
<dbReference type="PANTHER" id="PTHR39967">
    <property type="match status" value="1"/>
</dbReference>
<reference evidence="2 3" key="1">
    <citation type="journal article" date="2014" name="PLoS Genet.">
        <title>Phylogenetically driven sequencing of extremely halophilic archaea reveals strategies for static and dynamic osmo-response.</title>
        <authorList>
            <person name="Becker E.A."/>
            <person name="Seitzer P.M."/>
            <person name="Tritt A."/>
            <person name="Larsen D."/>
            <person name="Krusor M."/>
            <person name="Yao A.I."/>
            <person name="Wu D."/>
            <person name="Madern D."/>
            <person name="Eisen J.A."/>
            <person name="Darling A.E."/>
            <person name="Facciotti M.T."/>
        </authorList>
    </citation>
    <scope>NUCLEOTIDE SEQUENCE [LARGE SCALE GENOMIC DNA]</scope>
    <source>
        <strain evidence="2 3">JCM 14663</strain>
    </source>
</reference>
<dbReference type="EMBL" id="AOIJ01000039">
    <property type="protein sequence ID" value="ELY82128.1"/>
    <property type="molecule type" value="Genomic_DNA"/>
</dbReference>
<dbReference type="PANTHER" id="PTHR39967:SF1">
    <property type="entry name" value="ISH14-TYPE TRANSPOSASE HSIRS44"/>
    <property type="match status" value="1"/>
</dbReference>
<gene>
    <name evidence="2" type="ORF">C486_05659</name>
</gene>
<sequence length="101" mass="11699">MFSTQNEGVLSILLSELTEKHDVEDTVFLTDSATWLKVVLHHHGLRFRYEEHGNRNAVERVFRETKRRATPKLNQSTTDSNHSTLHGISLSEYNVERESGY</sequence>
<feature type="region of interest" description="Disordered" evidence="1">
    <location>
        <begin position="66"/>
        <end position="101"/>
    </location>
</feature>
<organism evidence="2 3">
    <name type="scientific">Natrinema gari JCM 14663</name>
    <dbReference type="NCBI Taxonomy" id="1230459"/>
    <lineage>
        <taxon>Archaea</taxon>
        <taxon>Methanobacteriati</taxon>
        <taxon>Methanobacteriota</taxon>
        <taxon>Stenosarchaea group</taxon>
        <taxon>Halobacteria</taxon>
        <taxon>Halobacteriales</taxon>
        <taxon>Natrialbaceae</taxon>
        <taxon>Natrinema</taxon>
    </lineage>
</organism>
<evidence type="ECO:0000313" key="2">
    <source>
        <dbReference type="EMBL" id="ELY82128.1"/>
    </source>
</evidence>
<dbReference type="AlphaFoldDB" id="L9ZAE4"/>
<keyword evidence="3" id="KW-1185">Reference proteome</keyword>
<feature type="compositionally biased region" description="Polar residues" evidence="1">
    <location>
        <begin position="72"/>
        <end position="86"/>
    </location>
</feature>
<accession>L9ZAE4</accession>
<comment type="caution">
    <text evidence="2">The sequence shown here is derived from an EMBL/GenBank/DDBJ whole genome shotgun (WGS) entry which is preliminary data.</text>
</comment>
<protein>
    <submittedName>
        <fullName evidence="2">Transposase</fullName>
    </submittedName>
</protein>
<name>L9ZAE4_9EURY</name>
<evidence type="ECO:0000256" key="1">
    <source>
        <dbReference type="SAM" id="MobiDB-lite"/>
    </source>
</evidence>
<dbReference type="Proteomes" id="UP000011592">
    <property type="component" value="Unassembled WGS sequence"/>
</dbReference>